<feature type="chain" id="PRO_5017026688" description="AB hydrolase-1 domain-containing protein" evidence="7">
    <location>
        <begin position="21"/>
        <end position="359"/>
    </location>
</feature>
<dbReference type="InterPro" id="IPR000073">
    <property type="entry name" value="AB_hydrolase_1"/>
</dbReference>
<keyword evidence="5" id="KW-0443">Lipid metabolism</keyword>
<feature type="domain" description="AB hydrolase-1" evidence="8">
    <location>
        <begin position="63"/>
        <end position="182"/>
    </location>
</feature>
<dbReference type="FunFam" id="3.40.50.1820:FF:000057">
    <property type="entry name" value="Lipase"/>
    <property type="match status" value="1"/>
</dbReference>
<dbReference type="GO" id="GO:0016042">
    <property type="term" value="P:lipid catabolic process"/>
    <property type="evidence" value="ECO:0007669"/>
    <property type="project" value="UniProtKB-KW"/>
</dbReference>
<name>A0A370T935_9HELO</name>
<evidence type="ECO:0000256" key="5">
    <source>
        <dbReference type="ARBA" id="ARBA00023098"/>
    </source>
</evidence>
<protein>
    <recommendedName>
        <fullName evidence="8">AB hydrolase-1 domain-containing protein</fullName>
    </recommendedName>
</protein>
<evidence type="ECO:0000256" key="2">
    <source>
        <dbReference type="ARBA" id="ARBA00022729"/>
    </source>
</evidence>
<dbReference type="SUPFAM" id="SSF53474">
    <property type="entry name" value="alpha/beta-Hydrolases"/>
    <property type="match status" value="1"/>
</dbReference>
<dbReference type="Gene3D" id="3.40.50.1820">
    <property type="entry name" value="alpha/beta hydrolase"/>
    <property type="match status" value="1"/>
</dbReference>
<gene>
    <name evidence="9" type="ORF">BP5553_10627</name>
</gene>
<evidence type="ECO:0000259" key="8">
    <source>
        <dbReference type="Pfam" id="PF00561"/>
    </source>
</evidence>
<evidence type="ECO:0000313" key="9">
    <source>
        <dbReference type="EMBL" id="RDL30000.1"/>
    </source>
</evidence>
<evidence type="ECO:0000256" key="6">
    <source>
        <dbReference type="ARBA" id="ARBA00023180"/>
    </source>
</evidence>
<proteinExistence type="inferred from homology"/>
<comment type="similarity">
    <text evidence="1">Belongs to the AB hydrolase superfamily. Lipase family.</text>
</comment>
<keyword evidence="3" id="KW-0378">Hydrolase</keyword>
<reference evidence="9 10" key="1">
    <citation type="journal article" date="2018" name="IMA Fungus">
        <title>IMA Genome-F 9: Draft genome sequence of Annulohypoxylon stygium, Aspergillus mulundensis, Berkeleyomyces basicola (syn. Thielaviopsis basicola), Ceratocystis smalleyi, two Cercospora beticola strains, Coleophoma cylindrospora, Fusarium fracticaudum, Phialophora cf. hyalina, and Morchella septimelata.</title>
        <authorList>
            <person name="Wingfield B.D."/>
            <person name="Bills G.F."/>
            <person name="Dong Y."/>
            <person name="Huang W."/>
            <person name="Nel W.J."/>
            <person name="Swalarsk-Parry B.S."/>
            <person name="Vaghefi N."/>
            <person name="Wilken P.M."/>
            <person name="An Z."/>
            <person name="de Beer Z.W."/>
            <person name="De Vos L."/>
            <person name="Chen L."/>
            <person name="Duong T.A."/>
            <person name="Gao Y."/>
            <person name="Hammerbacher A."/>
            <person name="Kikkert J.R."/>
            <person name="Li Y."/>
            <person name="Li H."/>
            <person name="Li K."/>
            <person name="Li Q."/>
            <person name="Liu X."/>
            <person name="Ma X."/>
            <person name="Naidoo K."/>
            <person name="Pethybridge S.J."/>
            <person name="Sun J."/>
            <person name="Steenkamp E.T."/>
            <person name="van der Nest M.A."/>
            <person name="van Wyk S."/>
            <person name="Wingfield M.J."/>
            <person name="Xiong C."/>
            <person name="Yue Q."/>
            <person name="Zhang X."/>
        </authorList>
    </citation>
    <scope>NUCLEOTIDE SEQUENCE [LARGE SCALE GENOMIC DNA]</scope>
    <source>
        <strain evidence="9 10">BP 5553</strain>
    </source>
</reference>
<evidence type="ECO:0000256" key="4">
    <source>
        <dbReference type="ARBA" id="ARBA00022963"/>
    </source>
</evidence>
<dbReference type="PANTHER" id="PTHR11005">
    <property type="entry name" value="LYSOSOMAL ACID LIPASE-RELATED"/>
    <property type="match status" value="1"/>
</dbReference>
<evidence type="ECO:0000256" key="3">
    <source>
        <dbReference type="ARBA" id="ARBA00022801"/>
    </source>
</evidence>
<dbReference type="GO" id="GO:0016787">
    <property type="term" value="F:hydrolase activity"/>
    <property type="evidence" value="ECO:0007669"/>
    <property type="project" value="UniProtKB-KW"/>
</dbReference>
<dbReference type="RefSeq" id="XP_031864690.1">
    <property type="nucleotide sequence ID" value="XM_032019250.1"/>
</dbReference>
<dbReference type="STRING" id="2656787.A0A370T935"/>
<dbReference type="AlphaFoldDB" id="A0A370T935"/>
<dbReference type="GeneID" id="43603476"/>
<sequence>MRSTTFLPTFLLPLLASAAAIGPVSLVRHEDFVNHTVTTSDGYQLNLQRLVSGFAGTPQPNKIVYLQHGLFDSSDTWLLNGPENSLAYVLANQGYDVWMGNSRGNQYSPTTNDKFSWDEMAQFDLPAFVSYVLKQTKANKLSLIGHSQGAVEIVASLADGNLPPSQLSGVALLGPPAQLTNQRSKLFAALAKLHTDEVTKRIPSKIFVPTLQFFNSAFGDLDVSYDVLYQFIFGPSKHLADSNFAGHFPAPTSGRNLAHWIQSARTGLFQHYQEGTAPAKIYDLTSIPANTVKVATFVGANDFLATETDVVEYLNPGLQENGNLVSTQTFPGYAHMDFTWAKDAVKTVYPVVLSFLEGL</sequence>
<keyword evidence="6" id="KW-0325">Glycoprotein</keyword>
<keyword evidence="10" id="KW-1185">Reference proteome</keyword>
<keyword evidence="4" id="KW-0442">Lipid degradation</keyword>
<dbReference type="Proteomes" id="UP000254866">
    <property type="component" value="Unassembled WGS sequence"/>
</dbReference>
<evidence type="ECO:0000313" key="10">
    <source>
        <dbReference type="Proteomes" id="UP000254866"/>
    </source>
</evidence>
<comment type="caution">
    <text evidence="9">The sequence shown here is derived from an EMBL/GenBank/DDBJ whole genome shotgun (WGS) entry which is preliminary data.</text>
</comment>
<feature type="signal peptide" evidence="7">
    <location>
        <begin position="1"/>
        <end position="20"/>
    </location>
</feature>
<dbReference type="InterPro" id="IPR029058">
    <property type="entry name" value="AB_hydrolase_fold"/>
</dbReference>
<dbReference type="OrthoDB" id="9974421at2759"/>
<keyword evidence="2 7" id="KW-0732">Signal</keyword>
<accession>A0A370T935</accession>
<dbReference type="EMBL" id="NPIC01000017">
    <property type="protein sequence ID" value="RDL30000.1"/>
    <property type="molecule type" value="Genomic_DNA"/>
</dbReference>
<organism evidence="9 10">
    <name type="scientific">Venustampulla echinocandica</name>
    <dbReference type="NCBI Taxonomy" id="2656787"/>
    <lineage>
        <taxon>Eukaryota</taxon>
        <taxon>Fungi</taxon>
        <taxon>Dikarya</taxon>
        <taxon>Ascomycota</taxon>
        <taxon>Pezizomycotina</taxon>
        <taxon>Leotiomycetes</taxon>
        <taxon>Helotiales</taxon>
        <taxon>Pleuroascaceae</taxon>
        <taxon>Venustampulla</taxon>
    </lineage>
</organism>
<evidence type="ECO:0000256" key="1">
    <source>
        <dbReference type="ARBA" id="ARBA00010701"/>
    </source>
</evidence>
<evidence type="ECO:0000256" key="7">
    <source>
        <dbReference type="SAM" id="SignalP"/>
    </source>
</evidence>
<dbReference type="Pfam" id="PF00561">
    <property type="entry name" value="Abhydrolase_1"/>
    <property type="match status" value="1"/>
</dbReference>